<feature type="domain" description="Fe2OG dioxygenase" evidence="6">
    <location>
        <begin position="625"/>
        <end position="697"/>
    </location>
</feature>
<feature type="region of interest" description="Disordered" evidence="5">
    <location>
        <begin position="432"/>
        <end position="477"/>
    </location>
</feature>
<dbReference type="Pfam" id="PF03171">
    <property type="entry name" value="2OG-FeII_Oxy"/>
    <property type="match status" value="2"/>
</dbReference>
<dbReference type="PANTHER" id="PTHR10209:SF884">
    <property type="entry name" value="1-AMINOCYCLOPROPANE-1-CARBOXYLATE OXIDASE HOMOLOG 1-LIKE"/>
    <property type="match status" value="1"/>
</dbReference>
<organism evidence="7 8">
    <name type="scientific">Camellia sinensis</name>
    <name type="common">Tea plant</name>
    <name type="synonym">Thea sinensis</name>
    <dbReference type="NCBI Taxonomy" id="4442"/>
    <lineage>
        <taxon>Eukaryota</taxon>
        <taxon>Viridiplantae</taxon>
        <taxon>Streptophyta</taxon>
        <taxon>Embryophyta</taxon>
        <taxon>Tracheophyta</taxon>
        <taxon>Spermatophyta</taxon>
        <taxon>Magnoliopsida</taxon>
        <taxon>eudicotyledons</taxon>
        <taxon>Gunneridae</taxon>
        <taxon>Pentapetalae</taxon>
        <taxon>asterids</taxon>
        <taxon>Ericales</taxon>
        <taxon>Theaceae</taxon>
        <taxon>Camellia</taxon>
    </lineage>
</organism>
<dbReference type="GO" id="GO:0046872">
    <property type="term" value="F:metal ion binding"/>
    <property type="evidence" value="ECO:0007669"/>
    <property type="project" value="UniProtKB-KW"/>
</dbReference>
<keyword evidence="4" id="KW-0408">Iron</keyword>
<feature type="non-terminal residue" evidence="7">
    <location>
        <position position="1"/>
    </location>
</feature>
<reference evidence="8" key="1">
    <citation type="journal article" date="2020" name="Nat. Commun.">
        <title>Genome assembly of wild tea tree DASZ reveals pedigree and selection history of tea varieties.</title>
        <authorList>
            <person name="Zhang W."/>
            <person name="Zhang Y."/>
            <person name="Qiu H."/>
            <person name="Guo Y."/>
            <person name="Wan H."/>
            <person name="Zhang X."/>
            <person name="Scossa F."/>
            <person name="Alseekh S."/>
            <person name="Zhang Q."/>
            <person name="Wang P."/>
            <person name="Xu L."/>
            <person name="Schmidt M.H."/>
            <person name="Jia X."/>
            <person name="Li D."/>
            <person name="Zhu A."/>
            <person name="Guo F."/>
            <person name="Chen W."/>
            <person name="Ni D."/>
            <person name="Usadel B."/>
            <person name="Fernie A.R."/>
            <person name="Wen W."/>
        </authorList>
    </citation>
    <scope>NUCLEOTIDE SEQUENCE [LARGE SCALE GENOMIC DNA]</scope>
    <source>
        <strain evidence="8">cv. G240</strain>
    </source>
</reference>
<dbReference type="InterPro" id="IPR026992">
    <property type="entry name" value="DIOX_N"/>
</dbReference>
<evidence type="ECO:0000256" key="4">
    <source>
        <dbReference type="ARBA" id="ARBA00023004"/>
    </source>
</evidence>
<dbReference type="Pfam" id="PF14226">
    <property type="entry name" value="DIOX_N"/>
    <property type="match status" value="1"/>
</dbReference>
<dbReference type="PANTHER" id="PTHR10209">
    <property type="entry name" value="OXIDOREDUCTASE, 2OG-FE II OXYGENASE FAMILY PROTEIN"/>
    <property type="match status" value="1"/>
</dbReference>
<dbReference type="InterPro" id="IPR027443">
    <property type="entry name" value="IPNS-like_sf"/>
</dbReference>
<comment type="similarity">
    <text evidence="1">Belongs to the iron/ascorbate-dependent oxidoreductase family.</text>
</comment>
<keyword evidence="8" id="KW-1185">Reference proteome</keyword>
<evidence type="ECO:0000256" key="2">
    <source>
        <dbReference type="ARBA" id="ARBA00022723"/>
    </source>
</evidence>
<dbReference type="SUPFAM" id="SSF51197">
    <property type="entry name" value="Clavaminate synthase-like"/>
    <property type="match status" value="2"/>
</dbReference>
<sequence>KVLLLFDNGGATNGDQARLFLKHAVVVVAAPLHLFSLRELDRSIQHLHLHLHLHLVCGALLVRTLVHYCPPGKKKMVVTSNRGAIQTQIEPEYDWRSELKAFDDSKAGVKGLLDAGMTKIPRIFIHDKSMLPDIHKSGSVISQFSVPIIDFEGINKGAAQHGEIIDKVTDACEKWGFFQVVNHGIPVSIMDDMIDGVRRFHEQDTEVKKQFYSRDVTKKFIYNSNFDLYQAPVSNWRDTISCVMAPQPPDPEELPVVCRRSLRSSENSFTQASKGGHATSNAILHFASGGDIMIEYSKYMLRLGFTLLELLSEALGLNSDHLKDMDCAEGLFVLGHYYPACPEPELTLGTGDHADSGFFTVLLQDNMGGLQILHENQWVDVPPQPGALLGRIVCVSFSKEFSNGRCRRTQLNSSEFGAGNFTSLRSLPRPKNLRRIKSWSQRPRRHRNRKDSLNLRPTHRRTRRRLPNFGHPSFNPCHRPRIRLQPSIYVRRRSPKGFGDSGVLPGGAPRDTQESVLEEMLRAARGFNEQNKEVKMGLYLRELERRVKFGSNFDLYQSRSANWRDTLFCAMGPDPLDPQELPEVCRDLTMEYSKQIKQLGTTLFELLSEALGLKSDHLIGLNCAKGHAILTNYYPACPEPELTMGTSKHSDPDFLTILLQDDIGGLQVLHQNQWVNVPPVPGALVVNIGDLLQVMYS</sequence>
<feature type="domain" description="Fe2OG dioxygenase" evidence="6">
    <location>
        <begin position="327"/>
        <end position="472"/>
    </location>
</feature>
<evidence type="ECO:0000256" key="3">
    <source>
        <dbReference type="ARBA" id="ARBA00023002"/>
    </source>
</evidence>
<evidence type="ECO:0000256" key="1">
    <source>
        <dbReference type="ARBA" id="ARBA00008056"/>
    </source>
</evidence>
<dbReference type="FunFam" id="2.60.120.330:FF:000026">
    <property type="entry name" value="DIBOA-glucoside dioxygenase BX6"/>
    <property type="match status" value="1"/>
</dbReference>
<evidence type="ECO:0000259" key="6">
    <source>
        <dbReference type="PROSITE" id="PS51471"/>
    </source>
</evidence>
<name>A0A7J7GNL8_CAMSI</name>
<gene>
    <name evidence="7" type="ORF">HYC85_019487</name>
</gene>
<dbReference type="Gene3D" id="2.60.120.330">
    <property type="entry name" value="B-lactam Antibiotic, Isopenicillin N Synthase, Chain"/>
    <property type="match status" value="2"/>
</dbReference>
<accession>A0A7J7GNL8</accession>
<keyword evidence="2" id="KW-0479">Metal-binding</keyword>
<proteinExistence type="inferred from homology"/>
<dbReference type="InterPro" id="IPR044861">
    <property type="entry name" value="IPNS-like_FE2OG_OXY"/>
</dbReference>
<dbReference type="EMBL" id="JACBKZ010000009">
    <property type="protein sequence ID" value="KAF5941845.1"/>
    <property type="molecule type" value="Genomic_DNA"/>
</dbReference>
<dbReference type="Proteomes" id="UP000593564">
    <property type="component" value="Unassembled WGS sequence"/>
</dbReference>
<dbReference type="GO" id="GO:0051213">
    <property type="term" value="F:dioxygenase activity"/>
    <property type="evidence" value="ECO:0007669"/>
    <property type="project" value="UniProtKB-ARBA"/>
</dbReference>
<protein>
    <recommendedName>
        <fullName evidence="6">Fe2OG dioxygenase domain-containing protein</fullName>
    </recommendedName>
</protein>
<reference evidence="7 8" key="2">
    <citation type="submission" date="2020-07" db="EMBL/GenBank/DDBJ databases">
        <title>Genome assembly of wild tea tree DASZ reveals pedigree and selection history of tea varieties.</title>
        <authorList>
            <person name="Zhang W."/>
        </authorList>
    </citation>
    <scope>NUCLEOTIDE SEQUENCE [LARGE SCALE GENOMIC DNA]</scope>
    <source>
        <strain evidence="8">cv. G240</strain>
        <tissue evidence="7">Leaf</tissue>
    </source>
</reference>
<feature type="compositionally biased region" description="Basic residues" evidence="5">
    <location>
        <begin position="457"/>
        <end position="466"/>
    </location>
</feature>
<evidence type="ECO:0000256" key="5">
    <source>
        <dbReference type="SAM" id="MobiDB-lite"/>
    </source>
</evidence>
<dbReference type="AlphaFoldDB" id="A0A7J7GNL8"/>
<dbReference type="InterPro" id="IPR005123">
    <property type="entry name" value="Oxoglu/Fe-dep_dioxygenase_dom"/>
</dbReference>
<dbReference type="PROSITE" id="PS51471">
    <property type="entry name" value="FE2OG_OXY"/>
    <property type="match status" value="2"/>
</dbReference>
<dbReference type="GO" id="GO:0016705">
    <property type="term" value="F:oxidoreductase activity, acting on paired donors, with incorporation or reduction of molecular oxygen"/>
    <property type="evidence" value="ECO:0007669"/>
    <property type="project" value="UniProtKB-ARBA"/>
</dbReference>
<feature type="compositionally biased region" description="Basic residues" evidence="5">
    <location>
        <begin position="432"/>
        <end position="449"/>
    </location>
</feature>
<comment type="caution">
    <text evidence="7">The sequence shown here is derived from an EMBL/GenBank/DDBJ whole genome shotgun (WGS) entry which is preliminary data.</text>
</comment>
<evidence type="ECO:0000313" key="7">
    <source>
        <dbReference type="EMBL" id="KAF5941845.1"/>
    </source>
</evidence>
<evidence type="ECO:0000313" key="8">
    <source>
        <dbReference type="Proteomes" id="UP000593564"/>
    </source>
</evidence>
<keyword evidence="3" id="KW-0560">Oxidoreductase</keyword>